<dbReference type="AlphaFoldDB" id="A0A399J845"/>
<keyword evidence="6" id="KW-0686">Riboflavin biosynthesis</keyword>
<comment type="caution">
    <text evidence="11">The sequence shown here is derived from an EMBL/GenBank/DDBJ whole genome shotgun (WGS) entry which is preliminary data.</text>
</comment>
<evidence type="ECO:0000256" key="2">
    <source>
        <dbReference type="ARBA" id="ARBA00002803"/>
    </source>
</evidence>
<dbReference type="GO" id="GO:0009231">
    <property type="term" value="P:riboflavin biosynthetic process"/>
    <property type="evidence" value="ECO:0007669"/>
    <property type="project" value="UniProtKB-KW"/>
</dbReference>
<dbReference type="PIRSF" id="PIRSF000498">
    <property type="entry name" value="Riboflavin_syn_A"/>
    <property type="match status" value="1"/>
</dbReference>
<dbReference type="InterPro" id="IPR026017">
    <property type="entry name" value="Lumazine-bd_dom"/>
</dbReference>
<keyword evidence="7 11" id="KW-0808">Transferase</keyword>
<evidence type="ECO:0000256" key="4">
    <source>
        <dbReference type="ARBA" id="ARBA00012827"/>
    </source>
</evidence>
<proteinExistence type="predicted"/>
<dbReference type="EMBL" id="QQXK01000022">
    <property type="protein sequence ID" value="RII41701.1"/>
    <property type="molecule type" value="Genomic_DNA"/>
</dbReference>
<feature type="repeat" description="Lumazine-binding" evidence="9">
    <location>
        <begin position="102"/>
        <end position="203"/>
    </location>
</feature>
<reference evidence="11 12" key="1">
    <citation type="submission" date="2018-07" db="EMBL/GenBank/DDBJ databases">
        <title>Arthrobacter sp. nov., isolated from raw cow's milk with high bacterial count.</title>
        <authorList>
            <person name="Hahne J."/>
            <person name="Isele D."/>
            <person name="Lipski A."/>
        </authorList>
    </citation>
    <scope>NUCLEOTIDE SEQUENCE [LARGE SCALE GENOMIC DNA]</scope>
    <source>
        <strain evidence="11 12">JZ R-35</strain>
    </source>
</reference>
<dbReference type="Pfam" id="PF00677">
    <property type="entry name" value="Lum_binding"/>
    <property type="match status" value="2"/>
</dbReference>
<evidence type="ECO:0000313" key="11">
    <source>
        <dbReference type="EMBL" id="RII41701.1"/>
    </source>
</evidence>
<dbReference type="InterPro" id="IPR023366">
    <property type="entry name" value="ATP_synth_asu-like_sf"/>
</dbReference>
<protein>
    <recommendedName>
        <fullName evidence="5">Riboflavin synthase</fullName>
        <ecNumber evidence="4">2.5.1.9</ecNumber>
    </recommendedName>
</protein>
<dbReference type="RefSeq" id="WP_119425188.1">
    <property type="nucleotide sequence ID" value="NZ_QQXK01000022.1"/>
</dbReference>
<feature type="domain" description="Lumazine-binding" evidence="10">
    <location>
        <begin position="1"/>
        <end position="101"/>
    </location>
</feature>
<dbReference type="Gene3D" id="2.40.30.20">
    <property type="match status" value="2"/>
</dbReference>
<keyword evidence="12" id="KW-1185">Reference proteome</keyword>
<feature type="repeat" description="Lumazine-binding" evidence="9">
    <location>
        <begin position="1"/>
        <end position="101"/>
    </location>
</feature>
<dbReference type="PROSITE" id="PS51177">
    <property type="entry name" value="LUMAZINE_BIND"/>
    <property type="match status" value="2"/>
</dbReference>
<organism evidence="11 12">
    <name type="scientific">Galactobacter valiniphilus</name>
    <dbReference type="NCBI Taxonomy" id="2676122"/>
    <lineage>
        <taxon>Bacteria</taxon>
        <taxon>Bacillati</taxon>
        <taxon>Actinomycetota</taxon>
        <taxon>Actinomycetes</taxon>
        <taxon>Micrococcales</taxon>
        <taxon>Micrococcaceae</taxon>
        <taxon>Galactobacter</taxon>
    </lineage>
</organism>
<dbReference type="SUPFAM" id="SSF63380">
    <property type="entry name" value="Riboflavin synthase domain-like"/>
    <property type="match status" value="2"/>
</dbReference>
<gene>
    <name evidence="11" type="ORF">DWB68_11055</name>
</gene>
<dbReference type="GO" id="GO:0004746">
    <property type="term" value="F:riboflavin synthase activity"/>
    <property type="evidence" value="ECO:0007669"/>
    <property type="project" value="UniProtKB-EC"/>
</dbReference>
<dbReference type="InterPro" id="IPR001783">
    <property type="entry name" value="Lumazine-bd"/>
</dbReference>
<comment type="pathway">
    <text evidence="3">Cofactor biosynthesis; riboflavin biosynthesis; riboflavin from 2-hydroxy-3-oxobutyl phosphate and 5-amino-6-(D-ribitylamino)uracil: step 2/2.</text>
</comment>
<evidence type="ECO:0000313" key="12">
    <source>
        <dbReference type="Proteomes" id="UP000265419"/>
    </source>
</evidence>
<sequence length="212" mass="21292">MFTGIIEARGGVVSLDFTAPSLARLTVAGPAWLGTAPLGSSIAVDGACLTVIGRDAAGGGASASFEVMLETLELTSLGALAPGHAVNLERALAADGRLDGHVVQGHVDGVGELLERTDEPGDARLRVSLPVGLAGLVAKKGSIALSGVSLTVAEVSTPHSAEAWFEVALIPATLEATTLGTAVPGERLNLEADVLARYAARLADVAAQAVQA</sequence>
<accession>A0A399J845</accession>
<dbReference type="NCBIfam" id="NF006767">
    <property type="entry name" value="PRK09289.1"/>
    <property type="match status" value="1"/>
</dbReference>
<evidence type="ECO:0000256" key="5">
    <source>
        <dbReference type="ARBA" id="ARBA00013950"/>
    </source>
</evidence>
<evidence type="ECO:0000256" key="7">
    <source>
        <dbReference type="ARBA" id="ARBA00022679"/>
    </source>
</evidence>
<dbReference type="PANTHER" id="PTHR21098:SF12">
    <property type="entry name" value="RIBOFLAVIN SYNTHASE"/>
    <property type="match status" value="1"/>
</dbReference>
<evidence type="ECO:0000256" key="6">
    <source>
        <dbReference type="ARBA" id="ARBA00022619"/>
    </source>
</evidence>
<evidence type="ECO:0000256" key="9">
    <source>
        <dbReference type="PROSITE-ProRule" id="PRU00524"/>
    </source>
</evidence>
<evidence type="ECO:0000256" key="1">
    <source>
        <dbReference type="ARBA" id="ARBA00000968"/>
    </source>
</evidence>
<dbReference type="Proteomes" id="UP000265419">
    <property type="component" value="Unassembled WGS sequence"/>
</dbReference>
<dbReference type="EC" id="2.5.1.9" evidence="4"/>
<keyword evidence="8" id="KW-0677">Repeat</keyword>
<comment type="function">
    <text evidence="2">Catalyzes the dismutation of two molecules of 6,7-dimethyl-8-ribityllumazine, resulting in the formation of riboflavin and 5-amino-6-(D-ribitylamino)uracil.</text>
</comment>
<dbReference type="CDD" id="cd00402">
    <property type="entry name" value="Riboflavin_synthase_like"/>
    <property type="match status" value="1"/>
</dbReference>
<feature type="domain" description="Lumazine-binding" evidence="10">
    <location>
        <begin position="102"/>
        <end position="203"/>
    </location>
</feature>
<evidence type="ECO:0000259" key="10">
    <source>
        <dbReference type="PROSITE" id="PS51177"/>
    </source>
</evidence>
<name>A0A399J845_9MICC</name>
<evidence type="ECO:0000256" key="3">
    <source>
        <dbReference type="ARBA" id="ARBA00004887"/>
    </source>
</evidence>
<comment type="catalytic activity">
    <reaction evidence="1">
        <text>2 6,7-dimethyl-8-(1-D-ribityl)lumazine + H(+) = 5-amino-6-(D-ribitylamino)uracil + riboflavin</text>
        <dbReference type="Rhea" id="RHEA:20772"/>
        <dbReference type="ChEBI" id="CHEBI:15378"/>
        <dbReference type="ChEBI" id="CHEBI:15934"/>
        <dbReference type="ChEBI" id="CHEBI:57986"/>
        <dbReference type="ChEBI" id="CHEBI:58201"/>
        <dbReference type="EC" id="2.5.1.9"/>
    </reaction>
</comment>
<dbReference type="InterPro" id="IPR017938">
    <property type="entry name" value="Riboflavin_synthase-like_b-brl"/>
</dbReference>
<evidence type="ECO:0000256" key="8">
    <source>
        <dbReference type="ARBA" id="ARBA00022737"/>
    </source>
</evidence>
<dbReference type="PANTHER" id="PTHR21098">
    <property type="entry name" value="RIBOFLAVIN SYNTHASE ALPHA CHAIN"/>
    <property type="match status" value="1"/>
</dbReference>